<dbReference type="SUPFAM" id="SSF56935">
    <property type="entry name" value="Porins"/>
    <property type="match status" value="1"/>
</dbReference>
<evidence type="ECO:0000313" key="9">
    <source>
        <dbReference type="EMBL" id="QSE99428.1"/>
    </source>
</evidence>
<keyword evidence="10" id="KW-1185">Reference proteome</keyword>
<dbReference type="PROSITE" id="PS52016">
    <property type="entry name" value="TONB_DEPENDENT_REC_3"/>
    <property type="match status" value="1"/>
</dbReference>
<protein>
    <submittedName>
        <fullName evidence="9">TonB-dependent receptor</fullName>
    </submittedName>
</protein>
<dbReference type="Gene3D" id="2.40.170.20">
    <property type="entry name" value="TonB-dependent receptor, beta-barrel domain"/>
    <property type="match status" value="1"/>
</dbReference>
<keyword evidence="3 7" id="KW-1134">Transmembrane beta strand</keyword>
<gene>
    <name evidence="9" type="ORF">JR347_15895</name>
</gene>
<name>A0A974WKD4_9BACT</name>
<dbReference type="Pfam" id="PF07715">
    <property type="entry name" value="Plug"/>
    <property type="match status" value="1"/>
</dbReference>
<dbReference type="Pfam" id="PF13715">
    <property type="entry name" value="CarbopepD_reg_2"/>
    <property type="match status" value="1"/>
</dbReference>
<reference evidence="9" key="1">
    <citation type="submission" date="2021-02" db="EMBL/GenBank/DDBJ databases">
        <title>Fulvivirga sp. S481 isolated from sea water.</title>
        <authorList>
            <person name="Bae S.S."/>
            <person name="Baek K."/>
        </authorList>
    </citation>
    <scope>NUCLEOTIDE SEQUENCE</scope>
    <source>
        <strain evidence="9">S481</strain>
    </source>
</reference>
<evidence type="ECO:0000256" key="6">
    <source>
        <dbReference type="ARBA" id="ARBA00023237"/>
    </source>
</evidence>
<sequence>MFLSILILSAITSKGQDKVTLNGYVKNVDDGEALIGATVYIEELKTGTSTNVYGFYSITLPKGEYTIQYSYISFNNLTEKVNLTSSTRKDVELEPESKELEEIVITDEALDANVQDIEMSAEKLDIKTIEKIPAFLGEVDVLKSIQLLPGVSSVGEGSSGFNVRGGGVGQNLVLLDDAPVYNSSHLFGFFSVFNPDAVKDVKLIKGAIPANYGGRLASILDVRMKEGNSKKRTISGGVGTVFSRLAVQGPIKKDKASYFVAGRRSYIDILAKPFTDGATLFFYDLTTKVNYNINEKNRLYLSGYFGRDVFRFDERQGFSWGNTTGTLRWNHLFNDRLFSNFAFIVSTFDYGFSFGENDLDKFDWDSRIVTYTFKPYFNYFLNTNNELTIGGESTYYKFNPAEAVGVSDGVTQDISLDKKFALESAVYIDNTQKVNDRITLRYGLRYSSFLYLGEGTKYEYSYPNAGERKELIGSEDVGSNDVIADYGYLEPRASIRYSLGLSSIKASYTRTAQYIHLVSNTAAPTPIDLWTPSTNNIKPQVGDQYALGYFRNFGGGNAFETSIEGYYRETDNQVEYVRGADIFINEFLEGDLISGEGRAYGLELSIKKNAGKINGWLSYTLGRSELKTEGINNNEWYPTRFDQTHNLKLFGEYKLSERTSLSANFTYVSGSPVTAPTSRFEIQGITIPYDYYDERNNLRIPATHRLDIGVKWLPGKNRSERKVDDYFVFSIYNVYGNKNPFSIFFSQKEGRVVPGDPTETAANQFSIIGAPVPAISYNFTF</sequence>
<evidence type="ECO:0000256" key="3">
    <source>
        <dbReference type="ARBA" id="ARBA00022452"/>
    </source>
</evidence>
<dbReference type="InterPro" id="IPR037066">
    <property type="entry name" value="Plug_dom_sf"/>
</dbReference>
<evidence type="ECO:0000256" key="4">
    <source>
        <dbReference type="ARBA" id="ARBA00022692"/>
    </source>
</evidence>
<dbReference type="Gene3D" id="2.60.40.1120">
    <property type="entry name" value="Carboxypeptidase-like, regulatory domain"/>
    <property type="match status" value="1"/>
</dbReference>
<evidence type="ECO:0000256" key="2">
    <source>
        <dbReference type="ARBA" id="ARBA00022448"/>
    </source>
</evidence>
<keyword evidence="5 7" id="KW-0472">Membrane</keyword>
<dbReference type="InterPro" id="IPR008969">
    <property type="entry name" value="CarboxyPept-like_regulatory"/>
</dbReference>
<feature type="domain" description="TonB-dependent receptor plug" evidence="8">
    <location>
        <begin position="130"/>
        <end position="215"/>
    </location>
</feature>
<evidence type="ECO:0000256" key="5">
    <source>
        <dbReference type="ARBA" id="ARBA00023136"/>
    </source>
</evidence>
<dbReference type="Proteomes" id="UP000662783">
    <property type="component" value="Chromosome"/>
</dbReference>
<dbReference type="AlphaFoldDB" id="A0A974WKD4"/>
<evidence type="ECO:0000259" key="8">
    <source>
        <dbReference type="Pfam" id="PF07715"/>
    </source>
</evidence>
<evidence type="ECO:0000256" key="1">
    <source>
        <dbReference type="ARBA" id="ARBA00004571"/>
    </source>
</evidence>
<keyword evidence="9" id="KW-0675">Receptor</keyword>
<organism evidence="9 10">
    <name type="scientific">Fulvivirga lutea</name>
    <dbReference type="NCBI Taxonomy" id="2810512"/>
    <lineage>
        <taxon>Bacteria</taxon>
        <taxon>Pseudomonadati</taxon>
        <taxon>Bacteroidota</taxon>
        <taxon>Cytophagia</taxon>
        <taxon>Cytophagales</taxon>
        <taxon>Fulvivirgaceae</taxon>
        <taxon>Fulvivirga</taxon>
    </lineage>
</organism>
<dbReference type="EMBL" id="CP070608">
    <property type="protein sequence ID" value="QSE99428.1"/>
    <property type="molecule type" value="Genomic_DNA"/>
</dbReference>
<comment type="subcellular location">
    <subcellularLocation>
        <location evidence="1 7">Cell outer membrane</location>
        <topology evidence="1 7">Multi-pass membrane protein</topology>
    </subcellularLocation>
</comment>
<dbReference type="InterPro" id="IPR039426">
    <property type="entry name" value="TonB-dep_rcpt-like"/>
</dbReference>
<dbReference type="Gene3D" id="2.170.130.10">
    <property type="entry name" value="TonB-dependent receptor, plug domain"/>
    <property type="match status" value="1"/>
</dbReference>
<keyword evidence="4 7" id="KW-0812">Transmembrane</keyword>
<comment type="similarity">
    <text evidence="7">Belongs to the TonB-dependent receptor family.</text>
</comment>
<dbReference type="InterPro" id="IPR012910">
    <property type="entry name" value="Plug_dom"/>
</dbReference>
<evidence type="ECO:0000313" key="10">
    <source>
        <dbReference type="Proteomes" id="UP000662783"/>
    </source>
</evidence>
<dbReference type="GO" id="GO:0009279">
    <property type="term" value="C:cell outer membrane"/>
    <property type="evidence" value="ECO:0007669"/>
    <property type="project" value="UniProtKB-SubCell"/>
</dbReference>
<dbReference type="SUPFAM" id="SSF49464">
    <property type="entry name" value="Carboxypeptidase regulatory domain-like"/>
    <property type="match status" value="1"/>
</dbReference>
<dbReference type="KEGG" id="fuv:JR347_15895"/>
<evidence type="ECO:0000256" key="7">
    <source>
        <dbReference type="PROSITE-ProRule" id="PRU01360"/>
    </source>
</evidence>
<keyword evidence="6 7" id="KW-0998">Cell outer membrane</keyword>
<dbReference type="InterPro" id="IPR036942">
    <property type="entry name" value="Beta-barrel_TonB_sf"/>
</dbReference>
<keyword evidence="2 7" id="KW-0813">Transport</keyword>
<proteinExistence type="inferred from homology"/>
<accession>A0A974WKD4</accession>